<comment type="caution">
    <text evidence="2">The sequence shown here is derived from an EMBL/GenBank/DDBJ whole genome shotgun (WGS) entry which is preliminary data.</text>
</comment>
<reference evidence="2 3" key="1">
    <citation type="submission" date="2020-01" db="EMBL/GenBank/DDBJ databases">
        <authorList>
            <person name="Deng T."/>
        </authorList>
    </citation>
    <scope>NUCLEOTIDE SEQUENCE [LARGE SCALE GENOMIC DNA]</scope>
    <source>
        <strain evidence="2 3">5221</strain>
    </source>
</reference>
<feature type="compositionally biased region" description="Low complexity" evidence="1">
    <location>
        <begin position="1"/>
        <end position="11"/>
    </location>
</feature>
<evidence type="ECO:0000313" key="2">
    <source>
        <dbReference type="EMBL" id="MYM19197.1"/>
    </source>
</evidence>
<keyword evidence="3" id="KW-1185">Reference proteome</keyword>
<gene>
    <name evidence="2" type="ORF">GSY69_04230</name>
</gene>
<accession>A0A6N9H562</accession>
<feature type="non-terminal residue" evidence="2">
    <location>
        <position position="1"/>
    </location>
</feature>
<dbReference type="Proteomes" id="UP000469215">
    <property type="component" value="Unassembled WGS sequence"/>
</dbReference>
<sequence length="86" mass="8529">PADAPARPTAPGHGGAPAAGAAPAREVGFGPETSQLPIVADPADEDPGSEFSQRSFGFFGAVTSAISIVPQVDRPEGETGHGPPAR</sequence>
<dbReference type="EMBL" id="WWEQ01000011">
    <property type="protein sequence ID" value="MYM19197.1"/>
    <property type="molecule type" value="Genomic_DNA"/>
</dbReference>
<name>A0A6N9H562_9MICO</name>
<feature type="region of interest" description="Disordered" evidence="1">
    <location>
        <begin position="1"/>
        <end position="54"/>
    </location>
</feature>
<proteinExistence type="predicted"/>
<organism evidence="2 3">
    <name type="scientific">Brevibacterium rongguiense</name>
    <dbReference type="NCBI Taxonomy" id="2695267"/>
    <lineage>
        <taxon>Bacteria</taxon>
        <taxon>Bacillati</taxon>
        <taxon>Actinomycetota</taxon>
        <taxon>Actinomycetes</taxon>
        <taxon>Micrococcales</taxon>
        <taxon>Brevibacteriaceae</taxon>
        <taxon>Brevibacterium</taxon>
    </lineage>
</organism>
<evidence type="ECO:0000256" key="1">
    <source>
        <dbReference type="SAM" id="MobiDB-lite"/>
    </source>
</evidence>
<protein>
    <submittedName>
        <fullName evidence="2">Uncharacterized protein</fullName>
    </submittedName>
</protein>
<evidence type="ECO:0000313" key="3">
    <source>
        <dbReference type="Proteomes" id="UP000469215"/>
    </source>
</evidence>
<dbReference type="AlphaFoldDB" id="A0A6N9H562"/>